<dbReference type="Proteomes" id="UP001190700">
    <property type="component" value="Unassembled WGS sequence"/>
</dbReference>
<reference evidence="2 3" key="1">
    <citation type="journal article" date="2015" name="Genome Biol. Evol.">
        <title>Comparative Genomics of a Bacterivorous Green Alga Reveals Evolutionary Causalities and Consequences of Phago-Mixotrophic Mode of Nutrition.</title>
        <authorList>
            <person name="Burns J.A."/>
            <person name="Paasch A."/>
            <person name="Narechania A."/>
            <person name="Kim E."/>
        </authorList>
    </citation>
    <scope>NUCLEOTIDE SEQUENCE [LARGE SCALE GENOMIC DNA]</scope>
    <source>
        <strain evidence="2 3">PLY_AMNH</strain>
    </source>
</reference>
<evidence type="ECO:0000313" key="3">
    <source>
        <dbReference type="Proteomes" id="UP001190700"/>
    </source>
</evidence>
<sequence length="194" mass="22180">MTRVADYAKREAFLKRQAAQRQHIMTRVADYAKREAFLKRRAAQRQHIMTRVADYAKREAFLKRRSGAAAHWRRVWRTMRSVRHSSRGERAASTHDGGFGPRQREAGGVRHPGHAYAISPRQSWYSEPKQFTHTTLKPGTCAVLGVALRCYACSLPWRGVMLGPLEGCFQMGPPSVALIERLRVHRLLWSGSRT</sequence>
<evidence type="ECO:0000313" key="2">
    <source>
        <dbReference type="EMBL" id="KAK3241164.1"/>
    </source>
</evidence>
<protein>
    <submittedName>
        <fullName evidence="2">Uncharacterized protein</fullName>
    </submittedName>
</protein>
<gene>
    <name evidence="2" type="ORF">CYMTET_49053</name>
</gene>
<dbReference type="EMBL" id="LGRX02033458">
    <property type="protein sequence ID" value="KAK3241164.1"/>
    <property type="molecule type" value="Genomic_DNA"/>
</dbReference>
<dbReference type="AlphaFoldDB" id="A0AAE0EUX8"/>
<organism evidence="2 3">
    <name type="scientific">Cymbomonas tetramitiformis</name>
    <dbReference type="NCBI Taxonomy" id="36881"/>
    <lineage>
        <taxon>Eukaryota</taxon>
        <taxon>Viridiplantae</taxon>
        <taxon>Chlorophyta</taxon>
        <taxon>Pyramimonadophyceae</taxon>
        <taxon>Pyramimonadales</taxon>
        <taxon>Pyramimonadaceae</taxon>
        <taxon>Cymbomonas</taxon>
    </lineage>
</organism>
<feature type="region of interest" description="Disordered" evidence="1">
    <location>
        <begin position="83"/>
        <end position="110"/>
    </location>
</feature>
<proteinExistence type="predicted"/>
<keyword evidence="3" id="KW-1185">Reference proteome</keyword>
<evidence type="ECO:0000256" key="1">
    <source>
        <dbReference type="SAM" id="MobiDB-lite"/>
    </source>
</evidence>
<accession>A0AAE0EUX8</accession>
<name>A0AAE0EUX8_9CHLO</name>
<comment type="caution">
    <text evidence="2">The sequence shown here is derived from an EMBL/GenBank/DDBJ whole genome shotgun (WGS) entry which is preliminary data.</text>
</comment>